<keyword evidence="1" id="KW-1133">Transmembrane helix</keyword>
<keyword evidence="1" id="KW-0472">Membrane</keyword>
<evidence type="ECO:0000313" key="2">
    <source>
        <dbReference type="EMBL" id="MBD3326239.1"/>
    </source>
</evidence>
<evidence type="ECO:0000256" key="1">
    <source>
        <dbReference type="SAM" id="Phobius"/>
    </source>
</evidence>
<accession>A0A9D5JY01</accession>
<dbReference type="Proteomes" id="UP000649604">
    <property type="component" value="Unassembled WGS sequence"/>
</dbReference>
<name>A0A9D5JY01_9BACT</name>
<protein>
    <recommendedName>
        <fullName evidence="4">Zinc-ribbon domain-containing protein</fullName>
    </recommendedName>
</protein>
<reference evidence="2" key="1">
    <citation type="submission" date="2019-11" db="EMBL/GenBank/DDBJ databases">
        <title>Microbial mats filling the niche in hypersaline microbial mats.</title>
        <authorList>
            <person name="Wong H.L."/>
            <person name="Macleod F.I."/>
            <person name="White R.A. III"/>
            <person name="Burns B.P."/>
        </authorList>
    </citation>
    <scope>NUCLEOTIDE SEQUENCE</scope>
    <source>
        <strain evidence="2">Rbin_158</strain>
    </source>
</reference>
<dbReference type="AlphaFoldDB" id="A0A9D5JY01"/>
<gene>
    <name evidence="2" type="ORF">GF339_16750</name>
</gene>
<comment type="caution">
    <text evidence="2">The sequence shown here is derived from an EMBL/GenBank/DDBJ whole genome shotgun (WGS) entry which is preliminary data.</text>
</comment>
<evidence type="ECO:0000313" key="3">
    <source>
        <dbReference type="Proteomes" id="UP000649604"/>
    </source>
</evidence>
<dbReference type="EMBL" id="WJJP01000546">
    <property type="protein sequence ID" value="MBD3326239.1"/>
    <property type="molecule type" value="Genomic_DNA"/>
</dbReference>
<keyword evidence="1" id="KW-0812">Transmembrane</keyword>
<evidence type="ECO:0008006" key="4">
    <source>
        <dbReference type="Google" id="ProtNLM"/>
    </source>
</evidence>
<organism evidence="2 3">
    <name type="scientific">candidate division KSB3 bacterium</name>
    <dbReference type="NCBI Taxonomy" id="2044937"/>
    <lineage>
        <taxon>Bacteria</taxon>
        <taxon>candidate division KSB3</taxon>
    </lineage>
</organism>
<feature type="transmembrane region" description="Helical" evidence="1">
    <location>
        <begin position="6"/>
        <end position="22"/>
    </location>
</feature>
<sequence>METYLIIAGILCVIIVISSKLFSRHETPEKSSCPACGKRYGGNPRNCPHCGEKLRW</sequence>
<proteinExistence type="predicted"/>